<comment type="caution">
    <text evidence="1">The sequence shown here is derived from an EMBL/GenBank/DDBJ whole genome shotgun (WGS) entry which is preliminary data.</text>
</comment>
<dbReference type="Proteomes" id="UP000538075">
    <property type="component" value="Unassembled WGS sequence"/>
</dbReference>
<evidence type="ECO:0000313" key="2">
    <source>
        <dbReference type="Proteomes" id="UP000538075"/>
    </source>
</evidence>
<protein>
    <submittedName>
        <fullName evidence="1">Uncharacterized protein</fullName>
    </submittedName>
</protein>
<evidence type="ECO:0000313" key="1">
    <source>
        <dbReference type="EMBL" id="MBA4465861.1"/>
    </source>
</evidence>
<feature type="non-terminal residue" evidence="1">
    <location>
        <position position="1"/>
    </location>
</feature>
<accession>A0A838WJL4</accession>
<name>A0A838WJL4_9CYAN</name>
<reference evidence="1 2" key="1">
    <citation type="journal article" date="2020" name="J. Appl. Phycol.">
        <title>Morphological changes and genome evolution in Raphidiopsis raciborskii CS-506 after 23 years in culture.</title>
        <authorList>
            <person name="Willis A."/>
            <person name="Bent S.J."/>
            <person name="Jameson I.D."/>
        </authorList>
    </citation>
    <scope>NUCLEOTIDE SEQUENCE [LARGE SCALE GENOMIC DNA]</scope>
    <source>
        <strain evidence="1 2">CS-506_A</strain>
    </source>
</reference>
<sequence>IWTGFTIKYMNSTIGEEIPKVVERSIANEEFALAEGSSTEKPAIIARILGSGDDIWSVVAVVTRGRDEVGRSAA</sequence>
<feature type="non-terminal residue" evidence="1">
    <location>
        <position position="74"/>
    </location>
</feature>
<dbReference type="EMBL" id="VDFG01000653">
    <property type="protein sequence ID" value="MBA4465861.1"/>
    <property type="molecule type" value="Genomic_DNA"/>
</dbReference>
<dbReference type="AlphaFoldDB" id="A0A838WJL4"/>
<organism evidence="1 2">
    <name type="scientific">Cylindrospermopsis raciborskii CS-506_A</name>
    <dbReference type="NCBI Taxonomy" id="2585140"/>
    <lineage>
        <taxon>Bacteria</taxon>
        <taxon>Bacillati</taxon>
        <taxon>Cyanobacteriota</taxon>
        <taxon>Cyanophyceae</taxon>
        <taxon>Nostocales</taxon>
        <taxon>Aphanizomenonaceae</taxon>
        <taxon>Cylindrospermopsis</taxon>
    </lineage>
</organism>
<proteinExistence type="predicted"/>
<gene>
    <name evidence="1" type="ORF">FHK98_09585</name>
</gene>